<dbReference type="CDD" id="cd00657">
    <property type="entry name" value="Ferritin_like"/>
    <property type="match status" value="1"/>
</dbReference>
<dbReference type="Gene3D" id="1.20.5.420">
    <property type="entry name" value="Immunoglobulin FC, subunit C"/>
    <property type="match status" value="2"/>
</dbReference>
<feature type="domain" description="Rubrerythrin diiron-binding" evidence="1">
    <location>
        <begin position="86"/>
        <end position="134"/>
    </location>
</feature>
<accession>A0ABT8I4A0</accession>
<reference evidence="2" key="1">
    <citation type="submission" date="2023-07" db="EMBL/GenBank/DDBJ databases">
        <title>Fictibacillus sp. isolated from freshwater pond.</title>
        <authorList>
            <person name="Kirdat K."/>
            <person name="Bhat A."/>
            <person name="Mourya A."/>
            <person name="Yadav A."/>
        </authorList>
    </citation>
    <scope>NUCLEOTIDE SEQUENCE</scope>
    <source>
        <strain evidence="2">NE201</strain>
    </source>
</reference>
<dbReference type="Pfam" id="PF02915">
    <property type="entry name" value="Rubrerythrin"/>
    <property type="match status" value="1"/>
</dbReference>
<gene>
    <name evidence="2" type="ORF">QYB97_23115</name>
</gene>
<organism evidence="2 3">
    <name type="scientific">Fictibacillus fluitans</name>
    <dbReference type="NCBI Taxonomy" id="3058422"/>
    <lineage>
        <taxon>Bacteria</taxon>
        <taxon>Bacillati</taxon>
        <taxon>Bacillota</taxon>
        <taxon>Bacilli</taxon>
        <taxon>Bacillales</taxon>
        <taxon>Fictibacillaceae</taxon>
        <taxon>Fictibacillus</taxon>
    </lineage>
</organism>
<dbReference type="EMBL" id="JAUHTR010000022">
    <property type="protein sequence ID" value="MDN4527372.1"/>
    <property type="molecule type" value="Genomic_DNA"/>
</dbReference>
<protein>
    <submittedName>
        <fullName evidence="2">Ferritin-like domain-containing protein</fullName>
    </submittedName>
</protein>
<dbReference type="InterPro" id="IPR009078">
    <property type="entry name" value="Ferritin-like_SF"/>
</dbReference>
<sequence length="138" mass="16030">MYNWNRDAQKIANLEKALNGEYSAIICYEKTALLAPNSEEKKTIQEIRQDEVNHYQAISAIYTQLTGRTFTPKQTEACPTNYREGLKTGFKDEQETVDFYLKISDQASNNYIKEVFKRIAMDEQNHSVWFLYLLTGGQ</sequence>
<evidence type="ECO:0000313" key="3">
    <source>
        <dbReference type="Proteomes" id="UP001172721"/>
    </source>
</evidence>
<evidence type="ECO:0000259" key="1">
    <source>
        <dbReference type="Pfam" id="PF02915"/>
    </source>
</evidence>
<proteinExistence type="predicted"/>
<name>A0ABT8I4A0_9BACL</name>
<evidence type="ECO:0000313" key="2">
    <source>
        <dbReference type="EMBL" id="MDN4527372.1"/>
    </source>
</evidence>
<dbReference type="InterPro" id="IPR003251">
    <property type="entry name" value="Rr_diiron-bd_dom"/>
</dbReference>
<dbReference type="Proteomes" id="UP001172721">
    <property type="component" value="Unassembled WGS sequence"/>
</dbReference>
<comment type="caution">
    <text evidence="2">The sequence shown here is derived from an EMBL/GenBank/DDBJ whole genome shotgun (WGS) entry which is preliminary data.</text>
</comment>
<dbReference type="RefSeq" id="WP_301168362.1">
    <property type="nucleotide sequence ID" value="NZ_JAUHTR010000022.1"/>
</dbReference>
<dbReference type="SUPFAM" id="SSF47240">
    <property type="entry name" value="Ferritin-like"/>
    <property type="match status" value="1"/>
</dbReference>
<keyword evidence="3" id="KW-1185">Reference proteome</keyword>